<dbReference type="GO" id="GO:0005886">
    <property type="term" value="C:plasma membrane"/>
    <property type="evidence" value="ECO:0007669"/>
    <property type="project" value="UniProtKB-SubCell"/>
</dbReference>
<dbReference type="Gene3D" id="1.20.1250.20">
    <property type="entry name" value="MFS general substrate transporter like domains"/>
    <property type="match status" value="1"/>
</dbReference>
<evidence type="ECO:0000313" key="9">
    <source>
        <dbReference type="EMBL" id="PQD94712.1"/>
    </source>
</evidence>
<dbReference type="PANTHER" id="PTHR23514:SF3">
    <property type="entry name" value="BYPASS OF STOP CODON PROTEIN 6"/>
    <property type="match status" value="1"/>
</dbReference>
<evidence type="ECO:0000256" key="4">
    <source>
        <dbReference type="ARBA" id="ARBA00022692"/>
    </source>
</evidence>
<dbReference type="InterPro" id="IPR020846">
    <property type="entry name" value="MFS_dom"/>
</dbReference>
<dbReference type="SUPFAM" id="SSF103473">
    <property type="entry name" value="MFS general substrate transporter"/>
    <property type="match status" value="1"/>
</dbReference>
<gene>
    <name evidence="9" type="ORF">CYL18_13730</name>
</gene>
<dbReference type="Proteomes" id="UP000239663">
    <property type="component" value="Unassembled WGS sequence"/>
</dbReference>
<sequence length="389" mass="42378">MRQFIFLFIIYAAFISLGLPDSLLGVAWPEMVGEFDVAYSSAGIISMTVAVCTVISSLQTARISRKIGTGRLILGSVLFTAIGLMGFAFTHNFLFLIVLAMPLGFGAGAIDTSLNDYVAANLKAHHMNWLHAFWGVGATLGPIIMGVVLNNHFSWRNGYWIIGCIQLALVIVLFFSLPLWKQKQQKVLEESKEGEAPVQAIWKRAGVIFSLVSFLVYVGLEGTIFLWGSSYLIEEKSLSAVTASFIISVFFASLTVGRIISGFITFWLTNQKLLIVSQIILLIGIFIVAIGSGGILYGGFILIGLGCAAIFPTMIHETPRRFGKRDSGAIIGYQVAAGYAGITVLPPLLGVLFQGLSMKLLPMFLVVFVLVLLGATIFIEKERGKKIYK</sequence>
<feature type="transmembrane region" description="Helical" evidence="7">
    <location>
        <begin position="360"/>
        <end position="379"/>
    </location>
</feature>
<evidence type="ECO:0000256" key="1">
    <source>
        <dbReference type="ARBA" id="ARBA00004651"/>
    </source>
</evidence>
<evidence type="ECO:0000259" key="8">
    <source>
        <dbReference type="PROSITE" id="PS50850"/>
    </source>
</evidence>
<evidence type="ECO:0000256" key="3">
    <source>
        <dbReference type="ARBA" id="ARBA00022448"/>
    </source>
</evidence>
<name>A0A2S7MY30_9BACI</name>
<dbReference type="EMBL" id="PKOZ01000008">
    <property type="protein sequence ID" value="PQD94712.1"/>
    <property type="molecule type" value="Genomic_DNA"/>
</dbReference>
<accession>A0A2S7MY30</accession>
<dbReference type="RefSeq" id="WP_104850092.1">
    <property type="nucleotide sequence ID" value="NZ_PKOZ01000008.1"/>
</dbReference>
<dbReference type="AlphaFoldDB" id="A0A2S7MY30"/>
<comment type="subcellular location">
    <subcellularLocation>
        <location evidence="1">Cell membrane</location>
        <topology evidence="1">Multi-pass membrane protein</topology>
    </subcellularLocation>
</comment>
<evidence type="ECO:0000256" key="5">
    <source>
        <dbReference type="ARBA" id="ARBA00022989"/>
    </source>
</evidence>
<feature type="transmembrane region" description="Helical" evidence="7">
    <location>
        <begin position="159"/>
        <end position="180"/>
    </location>
</feature>
<feature type="transmembrane region" description="Helical" evidence="7">
    <location>
        <begin position="201"/>
        <end position="220"/>
    </location>
</feature>
<keyword evidence="10" id="KW-1185">Reference proteome</keyword>
<proteinExistence type="inferred from homology"/>
<dbReference type="Pfam" id="PF07690">
    <property type="entry name" value="MFS_1"/>
    <property type="match status" value="1"/>
</dbReference>
<keyword evidence="5 7" id="KW-1133">Transmembrane helix</keyword>
<dbReference type="PROSITE" id="PS50850">
    <property type="entry name" value="MFS"/>
    <property type="match status" value="1"/>
</dbReference>
<feature type="transmembrane region" description="Helical" evidence="7">
    <location>
        <begin position="37"/>
        <end position="58"/>
    </location>
</feature>
<feature type="transmembrane region" description="Helical" evidence="7">
    <location>
        <begin position="240"/>
        <end position="261"/>
    </location>
</feature>
<comment type="caution">
    <text evidence="9">The sequence shown here is derived from an EMBL/GenBank/DDBJ whole genome shotgun (WGS) entry which is preliminary data.</text>
</comment>
<evidence type="ECO:0000256" key="7">
    <source>
        <dbReference type="SAM" id="Phobius"/>
    </source>
</evidence>
<reference evidence="9 10" key="1">
    <citation type="submission" date="2017-12" db="EMBL/GenBank/DDBJ databases">
        <title>Taxonomic description and draft genome of Pradoshia cofamensis Gen. nov., sp. nov., a thermotolerant bacillale isolated from anterior gut of earthworm Eisenia fetida.</title>
        <authorList>
            <person name="Saha T."/>
            <person name="Chakraborty R."/>
        </authorList>
    </citation>
    <scope>NUCLEOTIDE SEQUENCE [LARGE SCALE GENOMIC DNA]</scope>
    <source>
        <strain evidence="9 10">EAG3</strain>
    </source>
</reference>
<keyword evidence="3" id="KW-0813">Transport</keyword>
<protein>
    <submittedName>
        <fullName evidence="9">MFS transporter</fullName>
    </submittedName>
</protein>
<feature type="transmembrane region" description="Helical" evidence="7">
    <location>
        <begin position="327"/>
        <end position="348"/>
    </location>
</feature>
<keyword evidence="4 7" id="KW-0812">Transmembrane</keyword>
<keyword evidence="6 7" id="KW-0472">Membrane</keyword>
<dbReference type="InterPro" id="IPR051788">
    <property type="entry name" value="MFS_Transporter"/>
</dbReference>
<feature type="transmembrane region" description="Helical" evidence="7">
    <location>
        <begin position="70"/>
        <end position="87"/>
    </location>
</feature>
<dbReference type="GO" id="GO:0022857">
    <property type="term" value="F:transmembrane transporter activity"/>
    <property type="evidence" value="ECO:0007669"/>
    <property type="project" value="InterPro"/>
</dbReference>
<dbReference type="InterPro" id="IPR036259">
    <property type="entry name" value="MFS_trans_sf"/>
</dbReference>
<organism evidence="9 10">
    <name type="scientific">Pradoshia eiseniae</name>
    <dbReference type="NCBI Taxonomy" id="2064768"/>
    <lineage>
        <taxon>Bacteria</taxon>
        <taxon>Bacillati</taxon>
        <taxon>Bacillota</taxon>
        <taxon>Bacilli</taxon>
        <taxon>Bacillales</taxon>
        <taxon>Bacillaceae</taxon>
        <taxon>Pradoshia</taxon>
    </lineage>
</organism>
<feature type="transmembrane region" description="Helical" evidence="7">
    <location>
        <begin position="131"/>
        <end position="153"/>
    </location>
</feature>
<dbReference type="PANTHER" id="PTHR23514">
    <property type="entry name" value="BYPASS OF STOP CODON PROTEIN 6"/>
    <property type="match status" value="1"/>
</dbReference>
<feature type="transmembrane region" description="Helical" evidence="7">
    <location>
        <begin position="296"/>
        <end position="315"/>
    </location>
</feature>
<feature type="transmembrane region" description="Helical" evidence="7">
    <location>
        <begin position="93"/>
        <end position="110"/>
    </location>
</feature>
<dbReference type="InterPro" id="IPR011701">
    <property type="entry name" value="MFS"/>
</dbReference>
<evidence type="ECO:0000256" key="2">
    <source>
        <dbReference type="ARBA" id="ARBA00008335"/>
    </source>
</evidence>
<feature type="transmembrane region" description="Helical" evidence="7">
    <location>
        <begin position="273"/>
        <end position="290"/>
    </location>
</feature>
<dbReference type="OrthoDB" id="9795150at2"/>
<comment type="similarity">
    <text evidence="2">Belongs to the major facilitator superfamily.</text>
</comment>
<evidence type="ECO:0000256" key="6">
    <source>
        <dbReference type="ARBA" id="ARBA00023136"/>
    </source>
</evidence>
<feature type="domain" description="Major facilitator superfamily (MFS) profile" evidence="8">
    <location>
        <begin position="6"/>
        <end position="383"/>
    </location>
</feature>
<evidence type="ECO:0000313" key="10">
    <source>
        <dbReference type="Proteomes" id="UP000239663"/>
    </source>
</evidence>